<evidence type="ECO:0000313" key="2">
    <source>
        <dbReference type="Proteomes" id="UP001501469"/>
    </source>
</evidence>
<proteinExistence type="predicted"/>
<gene>
    <name evidence="1" type="ORF">GCM10022409_31760</name>
</gene>
<dbReference type="EMBL" id="BAABDK010000025">
    <property type="protein sequence ID" value="GAA4043415.1"/>
    <property type="molecule type" value="Genomic_DNA"/>
</dbReference>
<dbReference type="Proteomes" id="UP001501469">
    <property type="component" value="Unassembled WGS sequence"/>
</dbReference>
<protein>
    <submittedName>
        <fullName evidence="1">Uncharacterized protein</fullName>
    </submittedName>
</protein>
<comment type="caution">
    <text evidence="1">The sequence shown here is derived from an EMBL/GenBank/DDBJ whole genome shotgun (WGS) entry which is preliminary data.</text>
</comment>
<reference evidence="2" key="1">
    <citation type="journal article" date="2019" name="Int. J. Syst. Evol. Microbiol.">
        <title>The Global Catalogue of Microorganisms (GCM) 10K type strain sequencing project: providing services to taxonomists for standard genome sequencing and annotation.</title>
        <authorList>
            <consortium name="The Broad Institute Genomics Platform"/>
            <consortium name="The Broad Institute Genome Sequencing Center for Infectious Disease"/>
            <person name="Wu L."/>
            <person name="Ma J."/>
        </authorList>
    </citation>
    <scope>NUCLEOTIDE SEQUENCE [LARGE SCALE GENOMIC DNA]</scope>
    <source>
        <strain evidence="2">JCM 17225</strain>
    </source>
</reference>
<organism evidence="1 2">
    <name type="scientific">Hymenobacter glaciei</name>
    <dbReference type="NCBI Taxonomy" id="877209"/>
    <lineage>
        <taxon>Bacteria</taxon>
        <taxon>Pseudomonadati</taxon>
        <taxon>Bacteroidota</taxon>
        <taxon>Cytophagia</taxon>
        <taxon>Cytophagales</taxon>
        <taxon>Hymenobacteraceae</taxon>
        <taxon>Hymenobacter</taxon>
    </lineage>
</organism>
<evidence type="ECO:0000313" key="1">
    <source>
        <dbReference type="EMBL" id="GAA4043415.1"/>
    </source>
</evidence>
<accession>A0ABP7UI14</accession>
<keyword evidence="2" id="KW-1185">Reference proteome</keyword>
<name>A0ABP7UI14_9BACT</name>
<sequence length="156" mass="17867">MVQSWTPGQSAPAQDSNQAATLNWLAEFQRTEIIRQENARLQRVVAECDLLHLKYSSAINESLKADGTMLDKWALESKISDLDQLSTIYRTHPKLRQSGSRNSERLDDIYWLYDTLRALLNELKNQPGPAYLAAKNILLEFTPKERARLRANLLPD</sequence>